<protein>
    <submittedName>
        <fullName evidence="1">Uncharacterized protein</fullName>
    </submittedName>
</protein>
<reference evidence="1" key="1">
    <citation type="submission" date="2019-11" db="EMBL/GenBank/DDBJ databases">
        <title>Whole genome comparisons of Staphylococcus agnetis isolates from cattle and chickens.</title>
        <authorList>
            <person name="Rhoads D."/>
            <person name="Shwani A."/>
            <person name="Adkins P."/>
            <person name="Calcutt M."/>
            <person name="Middleton J."/>
        </authorList>
    </citation>
    <scope>NUCLEOTIDE SEQUENCE</scope>
    <source>
        <strain evidence="1">1387</strain>
    </source>
</reference>
<dbReference type="AlphaFoldDB" id="A0AAW9Z337"/>
<dbReference type="Proteomes" id="UP000646308">
    <property type="component" value="Unassembled WGS sequence"/>
</dbReference>
<comment type="caution">
    <text evidence="1">The sequence shown here is derived from an EMBL/GenBank/DDBJ whole genome shotgun (WGS) entry which is preliminary data.</text>
</comment>
<accession>A0AAW9Z337</accession>
<evidence type="ECO:0000313" key="1">
    <source>
        <dbReference type="EMBL" id="NJI03072.1"/>
    </source>
</evidence>
<name>A0AAW9Z337_9STAP</name>
<dbReference type="EMBL" id="WMFL01000080">
    <property type="protein sequence ID" value="NJI03072.1"/>
    <property type="molecule type" value="Genomic_DNA"/>
</dbReference>
<gene>
    <name evidence="1" type="ORF">GLV84_09560</name>
</gene>
<organism evidence="1 2">
    <name type="scientific">Staphylococcus agnetis</name>
    <dbReference type="NCBI Taxonomy" id="985762"/>
    <lineage>
        <taxon>Bacteria</taxon>
        <taxon>Bacillati</taxon>
        <taxon>Bacillota</taxon>
        <taxon>Bacilli</taxon>
        <taxon>Bacillales</taxon>
        <taxon>Staphylococcaceae</taxon>
        <taxon>Staphylococcus</taxon>
    </lineage>
</organism>
<sequence>MKATNSDGEIRPCLSHFKFYIGQTGHKEDNPLLDFNRLKDGSELGFEFTISGLDRILTNDNNISLIILYYERVGQVGFKVNNLWGIHLDKEDMKNSYKTYRLTLAKTYLDLAERQYDMYLNYPLVKIMAFQGQLDVNALDENTLSHWMTWSQHNELLCVKIPMIPKVED</sequence>
<evidence type="ECO:0000313" key="2">
    <source>
        <dbReference type="Proteomes" id="UP000646308"/>
    </source>
</evidence>
<proteinExistence type="predicted"/>